<evidence type="ECO:0008006" key="3">
    <source>
        <dbReference type="Google" id="ProtNLM"/>
    </source>
</evidence>
<accession>A0ABT7MMF5</accession>
<gene>
    <name evidence="1" type="ORF">QR695_05010</name>
</gene>
<reference evidence="1 2" key="1">
    <citation type="submission" date="2023-06" db="EMBL/GenBank/DDBJ databases">
        <title>Influencing factors and mechanism of Cr(VI) reduction by facultative anaerobic Exiguobacterium sp. PY14.</title>
        <authorList>
            <person name="Zou L."/>
        </authorList>
    </citation>
    <scope>NUCLEOTIDE SEQUENCE [LARGE SCALE GENOMIC DNA]</scope>
    <source>
        <strain evidence="1 2">PY14</strain>
    </source>
</reference>
<sequence length="148" mass="17284">MDIETPLLKDKFHDIFGRYGATRLFTRDGSSFNELEAFSKADGVVVTRSRRDGIFRLYDEEARDIRLFRVSDLNEARTNDFDGLFEMLLWRLKQQDALPFGADLYVVGSYIDDHWQFDLELIAYTLTRLGDQPMPDHLIRELCLKLVA</sequence>
<comment type="caution">
    <text evidence="1">The sequence shown here is derived from an EMBL/GenBank/DDBJ whole genome shotgun (WGS) entry which is preliminary data.</text>
</comment>
<dbReference type="RefSeq" id="WP_131472967.1">
    <property type="nucleotide sequence ID" value="NZ_CP183077.1"/>
</dbReference>
<protein>
    <recommendedName>
        <fullName evidence="3">Adenylate cyclase</fullName>
    </recommendedName>
</protein>
<proteinExistence type="predicted"/>
<evidence type="ECO:0000313" key="2">
    <source>
        <dbReference type="Proteomes" id="UP001230807"/>
    </source>
</evidence>
<keyword evidence="2" id="KW-1185">Reference proteome</keyword>
<name>A0ABT7MMF5_9BACL</name>
<organism evidence="1 2">
    <name type="scientific">Exiguobacterium mexicanum</name>
    <dbReference type="NCBI Taxonomy" id="340146"/>
    <lineage>
        <taxon>Bacteria</taxon>
        <taxon>Bacillati</taxon>
        <taxon>Bacillota</taxon>
        <taxon>Bacilli</taxon>
        <taxon>Bacillales</taxon>
        <taxon>Bacillales Family XII. Incertae Sedis</taxon>
        <taxon>Exiguobacterium</taxon>
    </lineage>
</organism>
<evidence type="ECO:0000313" key="1">
    <source>
        <dbReference type="EMBL" id="MDL5376360.1"/>
    </source>
</evidence>
<dbReference type="Proteomes" id="UP001230807">
    <property type="component" value="Unassembled WGS sequence"/>
</dbReference>
<dbReference type="EMBL" id="JASWER010000003">
    <property type="protein sequence ID" value="MDL5376360.1"/>
    <property type="molecule type" value="Genomic_DNA"/>
</dbReference>